<reference evidence="1 2" key="1">
    <citation type="submission" date="2016-10" db="EMBL/GenBank/DDBJ databases">
        <authorList>
            <person name="de Groot N.N."/>
        </authorList>
    </citation>
    <scope>NUCLEOTIDE SEQUENCE [LARGE SCALE GENOMIC DNA]</scope>
    <source>
        <strain evidence="1 2">DSM 13305</strain>
    </source>
</reference>
<sequence length="263" mass="28535">MSGPRIQAALGKLRALREGDEAIAELIDCGQAAVGPLREFLFSREPCGLFQPRCQAVEALAKLGAKAVLLEFLTAPRSFADPVEQAGEDAVLSFVARALTRWPDDATFLLLLAVAKRKLLPGIVAALGEYRRMDALPVLAAALAEDFCRSAAETAFRKLGPAACSCLLSLAVRTVPLADVELESSLRLRRSALNLFDELYPRQAVPQTVWELVLDADIQVALTACSICLARDSGAGREKVLLRLAELWESGDWAVRMAVEELY</sequence>
<keyword evidence="2" id="KW-1185">Reference proteome</keyword>
<proteinExistence type="predicted"/>
<dbReference type="RefSeq" id="WP_091745929.1">
    <property type="nucleotide sequence ID" value="NZ_FODY01000008.1"/>
</dbReference>
<dbReference type="AlphaFoldDB" id="A0A1H8UCW7"/>
<accession>A0A1H8UCW7</accession>
<protein>
    <recommendedName>
        <fullName evidence="3">HEAT repeat-containing protein</fullName>
    </recommendedName>
</protein>
<evidence type="ECO:0000313" key="1">
    <source>
        <dbReference type="EMBL" id="SEP00946.1"/>
    </source>
</evidence>
<organism evidence="1 2">
    <name type="scientific">Propionispora vibrioides</name>
    <dbReference type="NCBI Taxonomy" id="112903"/>
    <lineage>
        <taxon>Bacteria</taxon>
        <taxon>Bacillati</taxon>
        <taxon>Bacillota</taxon>
        <taxon>Negativicutes</taxon>
        <taxon>Selenomonadales</taxon>
        <taxon>Sporomusaceae</taxon>
        <taxon>Propionispora</taxon>
    </lineage>
</organism>
<name>A0A1H8UCW7_9FIRM</name>
<evidence type="ECO:0008006" key="3">
    <source>
        <dbReference type="Google" id="ProtNLM"/>
    </source>
</evidence>
<dbReference type="STRING" id="112903.SAMN04490178_108144"/>
<dbReference type="Proteomes" id="UP000198847">
    <property type="component" value="Unassembled WGS sequence"/>
</dbReference>
<dbReference type="OrthoDB" id="9553336at2"/>
<dbReference type="EMBL" id="FODY01000008">
    <property type="protein sequence ID" value="SEP00946.1"/>
    <property type="molecule type" value="Genomic_DNA"/>
</dbReference>
<gene>
    <name evidence="1" type="ORF">SAMN04490178_108144</name>
</gene>
<evidence type="ECO:0000313" key="2">
    <source>
        <dbReference type="Proteomes" id="UP000198847"/>
    </source>
</evidence>